<dbReference type="PROSITE" id="PS50097">
    <property type="entry name" value="BTB"/>
    <property type="match status" value="1"/>
</dbReference>
<dbReference type="CDD" id="cd18186">
    <property type="entry name" value="BTB_POZ_ZBTB_KLHL-like"/>
    <property type="match status" value="1"/>
</dbReference>
<dbReference type="InterPro" id="IPR000210">
    <property type="entry name" value="BTB/POZ_dom"/>
</dbReference>
<evidence type="ECO:0000259" key="1">
    <source>
        <dbReference type="PROSITE" id="PS50097"/>
    </source>
</evidence>
<gene>
    <name evidence="2" type="ORF">Ocin01_18187</name>
</gene>
<keyword evidence="3" id="KW-1185">Reference proteome</keyword>
<dbReference type="OrthoDB" id="6412905at2759"/>
<evidence type="ECO:0000313" key="2">
    <source>
        <dbReference type="EMBL" id="ODM88495.1"/>
    </source>
</evidence>
<dbReference type="SMART" id="SM00225">
    <property type="entry name" value="BTB"/>
    <property type="match status" value="1"/>
</dbReference>
<dbReference type="InterPro" id="IPR011333">
    <property type="entry name" value="SKP1/BTB/POZ_sf"/>
</dbReference>
<dbReference type="AlphaFoldDB" id="A0A1D2M692"/>
<dbReference type="Proteomes" id="UP000094527">
    <property type="component" value="Unassembled WGS sequence"/>
</dbReference>
<evidence type="ECO:0000313" key="3">
    <source>
        <dbReference type="Proteomes" id="UP000094527"/>
    </source>
</evidence>
<proteinExistence type="predicted"/>
<dbReference type="Gene3D" id="3.30.710.10">
    <property type="entry name" value="Potassium Channel Kv1.1, Chain A"/>
    <property type="match status" value="1"/>
</dbReference>
<feature type="domain" description="BTB" evidence="1">
    <location>
        <begin position="173"/>
        <end position="237"/>
    </location>
</feature>
<dbReference type="EMBL" id="LJIJ01003528">
    <property type="protein sequence ID" value="ODM88495.1"/>
    <property type="molecule type" value="Genomic_DNA"/>
</dbReference>
<name>A0A1D2M692_ORCCI</name>
<dbReference type="SUPFAM" id="SSF54695">
    <property type="entry name" value="POZ domain"/>
    <property type="match status" value="1"/>
</dbReference>
<organism evidence="2 3">
    <name type="scientific">Orchesella cincta</name>
    <name type="common">Springtail</name>
    <name type="synonym">Podura cincta</name>
    <dbReference type="NCBI Taxonomy" id="48709"/>
    <lineage>
        <taxon>Eukaryota</taxon>
        <taxon>Metazoa</taxon>
        <taxon>Ecdysozoa</taxon>
        <taxon>Arthropoda</taxon>
        <taxon>Hexapoda</taxon>
        <taxon>Collembola</taxon>
        <taxon>Entomobryomorpha</taxon>
        <taxon>Entomobryoidea</taxon>
        <taxon>Orchesellidae</taxon>
        <taxon>Orchesellinae</taxon>
        <taxon>Orchesella</taxon>
    </lineage>
</organism>
<protein>
    <recommendedName>
        <fullName evidence="1">BTB domain-containing protein</fullName>
    </recommendedName>
</protein>
<reference evidence="2 3" key="1">
    <citation type="journal article" date="2016" name="Genome Biol. Evol.">
        <title>Gene Family Evolution Reflects Adaptation to Soil Environmental Stressors in the Genome of the Collembolan Orchesella cincta.</title>
        <authorList>
            <person name="Faddeeva-Vakhrusheva A."/>
            <person name="Derks M.F."/>
            <person name="Anvar S.Y."/>
            <person name="Agamennone V."/>
            <person name="Suring W."/>
            <person name="Smit S."/>
            <person name="van Straalen N.M."/>
            <person name="Roelofs D."/>
        </authorList>
    </citation>
    <scope>NUCLEOTIDE SEQUENCE [LARGE SCALE GENOMIC DNA]</scope>
    <source>
        <tissue evidence="2">Mixed pool</tissue>
    </source>
</reference>
<sequence>MSPTGKGKLRDGRFPWLVYPSPESPQVFGFKLYISFNVTTSSEKEGIVIPATLVTEVGGDIDEIFKYVFSTSVSSPGFSLKLNGSLRPCSGSTIYIQHEMTALPGRNGGFKFLASCKINKSAADDIYKQSMRNNVADLSIELVKLYNDASTSSAQLNSLQELNESIFKSKATSDFALVAENGVAMTCHRNFLEAHCPSFEIAFGNQSTPIQHRLNLSEEGLKALLEFVYCLKLDIPREKPSVALELLDIGVKKQMPMLTKAINSLLVEQPDDWFGFDAALQLFLHSIKLQGYDELKKKAVRSMKLKGDEMESSELCDQL</sequence>
<dbReference type="Pfam" id="PF00651">
    <property type="entry name" value="BTB"/>
    <property type="match status" value="1"/>
</dbReference>
<accession>A0A1D2M692</accession>
<comment type="caution">
    <text evidence="2">The sequence shown here is derived from an EMBL/GenBank/DDBJ whole genome shotgun (WGS) entry which is preliminary data.</text>
</comment>